<proteinExistence type="inferred from homology"/>
<dbReference type="InterPro" id="IPR035906">
    <property type="entry name" value="MetI-like_sf"/>
</dbReference>
<dbReference type="PROSITE" id="PS50928">
    <property type="entry name" value="ABC_TM1"/>
    <property type="match status" value="1"/>
</dbReference>
<dbReference type="Proteomes" id="UP000236743">
    <property type="component" value="Unassembled WGS sequence"/>
</dbReference>
<dbReference type="SUPFAM" id="SSF161098">
    <property type="entry name" value="MetI-like"/>
    <property type="match status" value="1"/>
</dbReference>
<reference evidence="9 10" key="1">
    <citation type="submission" date="2016-10" db="EMBL/GenBank/DDBJ databases">
        <authorList>
            <person name="de Groot N.N."/>
        </authorList>
    </citation>
    <scope>NUCLEOTIDE SEQUENCE [LARGE SCALE GENOMIC DNA]</scope>
    <source>
        <strain evidence="9 10">DSM 26656</strain>
    </source>
</reference>
<dbReference type="GO" id="GO:0005886">
    <property type="term" value="C:plasma membrane"/>
    <property type="evidence" value="ECO:0007669"/>
    <property type="project" value="UniProtKB-SubCell"/>
</dbReference>
<feature type="transmembrane region" description="Helical" evidence="7">
    <location>
        <begin position="207"/>
        <end position="229"/>
    </location>
</feature>
<keyword evidence="5 7" id="KW-1133">Transmembrane helix</keyword>
<dbReference type="AlphaFoldDB" id="A0A1H5TXE5"/>
<dbReference type="InterPro" id="IPR000515">
    <property type="entry name" value="MetI-like"/>
</dbReference>
<dbReference type="Gene3D" id="1.10.3720.10">
    <property type="entry name" value="MetI-like"/>
    <property type="match status" value="1"/>
</dbReference>
<feature type="transmembrane region" description="Helical" evidence="7">
    <location>
        <begin position="258"/>
        <end position="284"/>
    </location>
</feature>
<evidence type="ECO:0000313" key="9">
    <source>
        <dbReference type="EMBL" id="SEF66868.1"/>
    </source>
</evidence>
<evidence type="ECO:0000256" key="3">
    <source>
        <dbReference type="ARBA" id="ARBA00022475"/>
    </source>
</evidence>
<accession>A0A1H5TXE5</accession>
<protein>
    <submittedName>
        <fullName evidence="9">NitT/TauT family transport system permease protein</fullName>
    </submittedName>
</protein>
<keyword evidence="6 7" id="KW-0472">Membrane</keyword>
<feature type="transmembrane region" description="Helical" evidence="7">
    <location>
        <begin position="69"/>
        <end position="88"/>
    </location>
</feature>
<dbReference type="Pfam" id="PF00528">
    <property type="entry name" value="BPD_transp_1"/>
    <property type="match status" value="1"/>
</dbReference>
<feature type="transmembrane region" description="Helical" evidence="7">
    <location>
        <begin position="155"/>
        <end position="177"/>
    </location>
</feature>
<evidence type="ECO:0000256" key="7">
    <source>
        <dbReference type="RuleBase" id="RU363032"/>
    </source>
</evidence>
<dbReference type="EMBL" id="FNUY01000001">
    <property type="protein sequence ID" value="SEF66868.1"/>
    <property type="molecule type" value="Genomic_DNA"/>
</dbReference>
<evidence type="ECO:0000256" key="2">
    <source>
        <dbReference type="ARBA" id="ARBA00022448"/>
    </source>
</evidence>
<dbReference type="RefSeq" id="WP_103871110.1">
    <property type="nucleotide sequence ID" value="NZ_FNUY01000001.1"/>
</dbReference>
<evidence type="ECO:0000259" key="8">
    <source>
        <dbReference type="PROSITE" id="PS50928"/>
    </source>
</evidence>
<name>A0A1H5TXE5_9HYPH</name>
<comment type="subcellular location">
    <subcellularLocation>
        <location evidence="1 7">Cell membrane</location>
        <topology evidence="1 7">Multi-pass membrane protein</topology>
    </subcellularLocation>
</comment>
<keyword evidence="3" id="KW-1003">Cell membrane</keyword>
<keyword evidence="4 7" id="KW-0812">Transmembrane</keyword>
<feature type="transmembrane region" description="Helical" evidence="7">
    <location>
        <begin position="94"/>
        <end position="116"/>
    </location>
</feature>
<evidence type="ECO:0000313" key="10">
    <source>
        <dbReference type="Proteomes" id="UP000236743"/>
    </source>
</evidence>
<organism evidence="9 10">
    <name type="scientific">Bosea lathyri</name>
    <dbReference type="NCBI Taxonomy" id="1036778"/>
    <lineage>
        <taxon>Bacteria</taxon>
        <taxon>Pseudomonadati</taxon>
        <taxon>Pseudomonadota</taxon>
        <taxon>Alphaproteobacteria</taxon>
        <taxon>Hyphomicrobiales</taxon>
        <taxon>Boseaceae</taxon>
        <taxon>Bosea</taxon>
    </lineage>
</organism>
<comment type="similarity">
    <text evidence="7">Belongs to the binding-protein-dependent transport system permease family.</text>
</comment>
<evidence type="ECO:0000256" key="1">
    <source>
        <dbReference type="ARBA" id="ARBA00004651"/>
    </source>
</evidence>
<evidence type="ECO:0000256" key="6">
    <source>
        <dbReference type="ARBA" id="ARBA00023136"/>
    </source>
</evidence>
<gene>
    <name evidence="9" type="ORF">SAMN04488115_101790</name>
</gene>
<feature type="transmembrane region" description="Helical" evidence="7">
    <location>
        <begin position="128"/>
        <end position="149"/>
    </location>
</feature>
<evidence type="ECO:0000256" key="5">
    <source>
        <dbReference type="ARBA" id="ARBA00022989"/>
    </source>
</evidence>
<dbReference type="CDD" id="cd06261">
    <property type="entry name" value="TM_PBP2"/>
    <property type="match status" value="1"/>
</dbReference>
<dbReference type="OrthoDB" id="9792509at2"/>
<sequence>MSSSPVDALQAHVPHDGTDAEARPVFATEARILGLPASVWPRILAPLVIGVLALGLWEFLVRWREIPPYILPGPLLVGQTLIADWATLSASLWITLRITFLALAAAIIVGVTLAVLFTQSKWLEMSLLPYAVILQVTPIVAIAPLIIIWAGDINLSLLICAWIVAFFPILSNTILGLNSADHNLVNLFQLYGATRWQTMRYLKLPAALPYFLAGLKISGGLALIGAVVAEFVAGTGGSASGLAYRILEAGYQLKIPRVFAALIMISLSGIAIFLATSWISHVLLRRWHESALKREN</sequence>
<dbReference type="GO" id="GO:0055085">
    <property type="term" value="P:transmembrane transport"/>
    <property type="evidence" value="ECO:0007669"/>
    <property type="project" value="InterPro"/>
</dbReference>
<feature type="domain" description="ABC transmembrane type-1" evidence="8">
    <location>
        <begin position="92"/>
        <end position="276"/>
    </location>
</feature>
<keyword evidence="2 7" id="KW-0813">Transport</keyword>
<evidence type="ECO:0000256" key="4">
    <source>
        <dbReference type="ARBA" id="ARBA00022692"/>
    </source>
</evidence>
<feature type="transmembrane region" description="Helical" evidence="7">
    <location>
        <begin position="39"/>
        <end position="57"/>
    </location>
</feature>
<dbReference type="PANTHER" id="PTHR30151">
    <property type="entry name" value="ALKANE SULFONATE ABC TRANSPORTER-RELATED, MEMBRANE SUBUNIT"/>
    <property type="match status" value="1"/>
</dbReference>
<dbReference type="PANTHER" id="PTHR30151:SF41">
    <property type="entry name" value="ABC TRANSPORTER PERMEASE PROTEIN"/>
    <property type="match status" value="1"/>
</dbReference>
<keyword evidence="10" id="KW-1185">Reference proteome</keyword>